<dbReference type="EMBL" id="JBHUFW010000005">
    <property type="protein sequence ID" value="MFD1863064.1"/>
    <property type="molecule type" value="Genomic_DNA"/>
</dbReference>
<comment type="caution">
    <text evidence="3">The sequence shown here is derived from an EMBL/GenBank/DDBJ whole genome shotgun (WGS) entry which is preliminary data.</text>
</comment>
<feature type="signal peptide" evidence="2">
    <location>
        <begin position="1"/>
        <end position="18"/>
    </location>
</feature>
<dbReference type="RefSeq" id="WP_204891961.1">
    <property type="nucleotide sequence ID" value="NZ_JBHUFW010000005.1"/>
</dbReference>
<dbReference type="PROSITE" id="PS51257">
    <property type="entry name" value="PROKAR_LIPOPROTEIN"/>
    <property type="match status" value="1"/>
</dbReference>
<keyword evidence="2" id="KW-0732">Signal</keyword>
<feature type="compositionally biased region" description="Polar residues" evidence="1">
    <location>
        <begin position="21"/>
        <end position="31"/>
    </location>
</feature>
<gene>
    <name evidence="3" type="ORF">ACFSDB_08985</name>
</gene>
<evidence type="ECO:0000256" key="2">
    <source>
        <dbReference type="SAM" id="SignalP"/>
    </source>
</evidence>
<proteinExistence type="predicted"/>
<evidence type="ECO:0000313" key="3">
    <source>
        <dbReference type="EMBL" id="MFD1863064.1"/>
    </source>
</evidence>
<name>A0ABW4QHM7_9BACL</name>
<protein>
    <recommendedName>
        <fullName evidence="5">Lipoprotein</fullName>
    </recommendedName>
</protein>
<reference evidence="4" key="1">
    <citation type="journal article" date="2019" name="Int. J. Syst. Evol. Microbiol.">
        <title>The Global Catalogue of Microorganisms (GCM) 10K type strain sequencing project: providing services to taxonomists for standard genome sequencing and annotation.</title>
        <authorList>
            <consortium name="The Broad Institute Genomics Platform"/>
            <consortium name="The Broad Institute Genome Sequencing Center for Infectious Disease"/>
            <person name="Wu L."/>
            <person name="Ma J."/>
        </authorList>
    </citation>
    <scope>NUCLEOTIDE SEQUENCE [LARGE SCALE GENOMIC DNA]</scope>
    <source>
        <strain evidence="4">CGMCC 1.15475</strain>
    </source>
</reference>
<feature type="compositionally biased region" description="Basic and acidic residues" evidence="1">
    <location>
        <begin position="38"/>
        <end position="50"/>
    </location>
</feature>
<feature type="region of interest" description="Disordered" evidence="1">
    <location>
        <begin position="20"/>
        <end position="85"/>
    </location>
</feature>
<feature type="chain" id="PRO_5045968965" description="Lipoprotein" evidence="2">
    <location>
        <begin position="19"/>
        <end position="216"/>
    </location>
</feature>
<keyword evidence="4" id="KW-1185">Reference proteome</keyword>
<evidence type="ECO:0008006" key="5">
    <source>
        <dbReference type="Google" id="ProtNLM"/>
    </source>
</evidence>
<dbReference type="Proteomes" id="UP001597273">
    <property type="component" value="Unassembled WGS sequence"/>
</dbReference>
<accession>A0ABW4QHM7</accession>
<sequence>MKAVMKLLWMVAVISVLAGCGSTNEESTPAATNEPEEKDTAEAKENTSKDEGEEADMTNGNDISPEENKAVEPDSATGDTGSRQNEDALSEYFSEEIEYARVWLQLGPNQDIDGLYVERIPAGTPLNPDDETSGTYPERVIQLAGSRLVDGSVTYSGNGDGTINVYNVPLRWDGEYPAGEEFYTEIIENTELVPVDVGEDEEVIRLIELLKEQPEE</sequence>
<evidence type="ECO:0000313" key="4">
    <source>
        <dbReference type="Proteomes" id="UP001597273"/>
    </source>
</evidence>
<organism evidence="3 4">
    <name type="scientific">Planococcus chinensis</name>
    <dbReference type="NCBI Taxonomy" id="272917"/>
    <lineage>
        <taxon>Bacteria</taxon>
        <taxon>Bacillati</taxon>
        <taxon>Bacillota</taxon>
        <taxon>Bacilli</taxon>
        <taxon>Bacillales</taxon>
        <taxon>Caryophanaceae</taxon>
        <taxon>Planococcus</taxon>
    </lineage>
</organism>
<evidence type="ECO:0000256" key="1">
    <source>
        <dbReference type="SAM" id="MobiDB-lite"/>
    </source>
</evidence>